<reference evidence="1" key="2">
    <citation type="journal article" date="2024" name="Plant">
        <title>Genomic evolution and insights into agronomic trait innovations of Sesamum species.</title>
        <authorList>
            <person name="Miao H."/>
            <person name="Wang L."/>
            <person name="Qu L."/>
            <person name="Liu H."/>
            <person name="Sun Y."/>
            <person name="Le M."/>
            <person name="Wang Q."/>
            <person name="Wei S."/>
            <person name="Zheng Y."/>
            <person name="Lin W."/>
            <person name="Duan Y."/>
            <person name="Cao H."/>
            <person name="Xiong S."/>
            <person name="Wang X."/>
            <person name="Wei L."/>
            <person name="Li C."/>
            <person name="Ma Q."/>
            <person name="Ju M."/>
            <person name="Zhao R."/>
            <person name="Li G."/>
            <person name="Mu C."/>
            <person name="Tian Q."/>
            <person name="Mei H."/>
            <person name="Zhang T."/>
            <person name="Gao T."/>
            <person name="Zhang H."/>
        </authorList>
    </citation>
    <scope>NUCLEOTIDE SEQUENCE</scope>
    <source>
        <strain evidence="1">G01</strain>
    </source>
</reference>
<organism evidence="1">
    <name type="scientific">Sesamum angustifolium</name>
    <dbReference type="NCBI Taxonomy" id="2727405"/>
    <lineage>
        <taxon>Eukaryota</taxon>
        <taxon>Viridiplantae</taxon>
        <taxon>Streptophyta</taxon>
        <taxon>Embryophyta</taxon>
        <taxon>Tracheophyta</taxon>
        <taxon>Spermatophyta</taxon>
        <taxon>Magnoliopsida</taxon>
        <taxon>eudicotyledons</taxon>
        <taxon>Gunneridae</taxon>
        <taxon>Pentapetalae</taxon>
        <taxon>asterids</taxon>
        <taxon>lamiids</taxon>
        <taxon>Lamiales</taxon>
        <taxon>Pedaliaceae</taxon>
        <taxon>Sesamum</taxon>
    </lineage>
</organism>
<gene>
    <name evidence="1" type="ORF">Sangu_2154700</name>
</gene>
<accession>A0AAW2LE12</accession>
<comment type="caution">
    <text evidence="1">The sequence shown here is derived from an EMBL/GenBank/DDBJ whole genome shotgun (WGS) entry which is preliminary data.</text>
</comment>
<dbReference type="EMBL" id="JACGWK010000014">
    <property type="protein sequence ID" value="KAL0317404.1"/>
    <property type="molecule type" value="Genomic_DNA"/>
</dbReference>
<protein>
    <submittedName>
        <fullName evidence="1">Uncharacterized protein</fullName>
    </submittedName>
</protein>
<evidence type="ECO:0000313" key="1">
    <source>
        <dbReference type="EMBL" id="KAL0317404.1"/>
    </source>
</evidence>
<sequence length="84" mass="9529">MAIWYPFTNSKLPLDESVCEAEIGLIRMDLQPSQDNYNEGDRLQTSESLSGFFQGHGVKQTIERIMHQDSNLCSYDGFRIGGIQ</sequence>
<name>A0AAW2LE12_9LAMI</name>
<reference evidence="1" key="1">
    <citation type="submission" date="2020-06" db="EMBL/GenBank/DDBJ databases">
        <authorList>
            <person name="Li T."/>
            <person name="Hu X."/>
            <person name="Zhang T."/>
            <person name="Song X."/>
            <person name="Zhang H."/>
            <person name="Dai N."/>
            <person name="Sheng W."/>
            <person name="Hou X."/>
            <person name="Wei L."/>
        </authorList>
    </citation>
    <scope>NUCLEOTIDE SEQUENCE</scope>
    <source>
        <strain evidence="1">G01</strain>
        <tissue evidence="1">Leaf</tissue>
    </source>
</reference>
<dbReference type="AlphaFoldDB" id="A0AAW2LE12"/>
<proteinExistence type="predicted"/>